<comment type="similarity">
    <text evidence="4">Belongs to the [NiFe]/[NiFeSe] hydrogenase small subunit family.</text>
</comment>
<evidence type="ECO:0000256" key="4">
    <source>
        <dbReference type="ARBA" id="ARBA00006605"/>
    </source>
</evidence>
<accession>A0A0E3VWI6</accession>
<feature type="binding site" evidence="17">
    <location>
        <position position="238"/>
    </location>
    <ligand>
        <name>[4Fe-4S] cluster</name>
        <dbReference type="ChEBI" id="CHEBI:49883"/>
        <label>2</label>
    </ligand>
</feature>
<evidence type="ECO:0000256" key="9">
    <source>
        <dbReference type="ARBA" id="ARBA00022723"/>
    </source>
</evidence>
<dbReference type="GO" id="GO:0033748">
    <property type="term" value="F:hydrogenase (acceptor) activity"/>
    <property type="evidence" value="ECO:0007669"/>
    <property type="project" value="UniProtKB-EC"/>
</dbReference>
<keyword evidence="9 17" id="KW-0479">Metal-binding</keyword>
<keyword evidence="7" id="KW-1003">Cell membrane</keyword>
<keyword evidence="14" id="KW-0472">Membrane</keyword>
<reference evidence="20 21" key="1">
    <citation type="submission" date="2014-11" db="EMBL/GenBank/DDBJ databases">
        <title>Symbiosis island explosion on the genome of extra-slow-growing strains of soybean bradyrhizobia with massive insertion sequences.</title>
        <authorList>
            <person name="Iida T."/>
            <person name="Minamisawa K."/>
        </authorList>
    </citation>
    <scope>NUCLEOTIDE SEQUENCE [LARGE SCALE GENOMIC DNA]</scope>
    <source>
        <strain evidence="20 21">NK6</strain>
    </source>
</reference>
<dbReference type="GO" id="GO:0046872">
    <property type="term" value="F:metal ion binding"/>
    <property type="evidence" value="ECO:0007669"/>
    <property type="project" value="UniProtKB-KW"/>
</dbReference>
<comment type="cofactor">
    <cofactor evidence="2">
        <name>[4Fe-4S] cluster</name>
        <dbReference type="ChEBI" id="CHEBI:49883"/>
    </cofactor>
</comment>
<keyword evidence="15 17" id="KW-0003">3Fe-4S</keyword>
<dbReference type="Gene3D" id="4.10.480.10">
    <property type="entry name" value="Cytochrome-c3 hydrogenase, C-terminal domain"/>
    <property type="match status" value="1"/>
</dbReference>
<evidence type="ECO:0000256" key="14">
    <source>
        <dbReference type="ARBA" id="ARBA00023136"/>
    </source>
</evidence>
<comment type="subunit">
    <text evidence="5">Heterodimer of a large and a small subunit.</text>
</comment>
<evidence type="ECO:0000256" key="6">
    <source>
        <dbReference type="ARBA" id="ARBA00012082"/>
    </source>
</evidence>
<dbReference type="GO" id="GO:0051538">
    <property type="term" value="F:3 iron, 4 sulfur cluster binding"/>
    <property type="evidence" value="ECO:0007669"/>
    <property type="project" value="UniProtKB-KW"/>
</dbReference>
<evidence type="ECO:0000256" key="16">
    <source>
        <dbReference type="ARBA" id="ARBA00048757"/>
    </source>
</evidence>
<evidence type="ECO:0000256" key="2">
    <source>
        <dbReference type="ARBA" id="ARBA00001966"/>
    </source>
</evidence>
<dbReference type="InterPro" id="IPR001821">
    <property type="entry name" value="NiFe_hydrogenase_ssu"/>
</dbReference>
<dbReference type="PIRSF" id="PIRSF000310">
    <property type="entry name" value="NiFe_hyd_ssu"/>
    <property type="match status" value="1"/>
</dbReference>
<dbReference type="AlphaFoldDB" id="A0A0E3VWI6"/>
<keyword evidence="10" id="KW-0732">Signal</keyword>
<dbReference type="GO" id="GO:0009375">
    <property type="term" value="C:ferredoxin hydrogenase complex"/>
    <property type="evidence" value="ECO:0007669"/>
    <property type="project" value="InterPro"/>
</dbReference>
<feature type="domain" description="NADH:ubiquinone oxidoreductase-like 20kDa subunit" evidence="18">
    <location>
        <begin position="18"/>
        <end position="183"/>
    </location>
</feature>
<dbReference type="InterPro" id="IPR037148">
    <property type="entry name" value="NiFe-Hase_small_C_sf"/>
</dbReference>
<dbReference type="Pfam" id="PF01058">
    <property type="entry name" value="Oxidored_q6"/>
    <property type="match status" value="1"/>
</dbReference>
<dbReference type="GO" id="GO:0044569">
    <property type="term" value="C:[Ni-Fe] hydrogenase complex"/>
    <property type="evidence" value="ECO:0007669"/>
    <property type="project" value="TreeGrafter"/>
</dbReference>
<keyword evidence="12 17" id="KW-0408">Iron</keyword>
<comment type="cofactor">
    <cofactor evidence="1">
        <name>[3Fe-4S] cluster</name>
        <dbReference type="ChEBI" id="CHEBI:21137"/>
    </cofactor>
</comment>
<dbReference type="InterPro" id="IPR037024">
    <property type="entry name" value="NiFe_Hase_small_N_sf"/>
</dbReference>
<dbReference type="GO" id="GO:0051539">
    <property type="term" value="F:4 iron, 4 sulfur cluster binding"/>
    <property type="evidence" value="ECO:0007669"/>
    <property type="project" value="UniProtKB-KW"/>
</dbReference>
<feature type="binding site" evidence="17">
    <location>
        <position position="231"/>
    </location>
    <ligand>
        <name>[4Fe-4S] cluster</name>
        <dbReference type="ChEBI" id="CHEBI:49883"/>
        <label>2</label>
    </ligand>
</feature>
<dbReference type="Pfam" id="PF14720">
    <property type="entry name" value="NiFe_hyd_SSU_C"/>
    <property type="match status" value="1"/>
</dbReference>
<comment type="subcellular location">
    <subcellularLocation>
        <location evidence="3">Cell envelope</location>
    </subcellularLocation>
</comment>
<dbReference type="Proteomes" id="UP000063308">
    <property type="component" value="Chromosome"/>
</dbReference>
<keyword evidence="11" id="KW-0560">Oxidoreductase</keyword>
<dbReference type="EC" id="1.12.99.6" evidence="6"/>
<name>A0A0E3VWI6_9BRAD</name>
<evidence type="ECO:0000256" key="3">
    <source>
        <dbReference type="ARBA" id="ARBA00004196"/>
    </source>
</evidence>
<evidence type="ECO:0000256" key="10">
    <source>
        <dbReference type="ARBA" id="ARBA00022729"/>
    </source>
</evidence>
<evidence type="ECO:0000256" key="12">
    <source>
        <dbReference type="ARBA" id="ARBA00023004"/>
    </source>
</evidence>
<feature type="binding site" evidence="17">
    <location>
        <position position="265"/>
    </location>
    <ligand>
        <name>[3Fe-4S] cluster</name>
        <dbReference type="ChEBI" id="CHEBI:21137"/>
    </ligand>
</feature>
<feature type="binding site" evidence="17">
    <location>
        <position position="268"/>
    </location>
    <ligand>
        <name>[3Fe-4S] cluster</name>
        <dbReference type="ChEBI" id="CHEBI:21137"/>
    </ligand>
</feature>
<dbReference type="SUPFAM" id="SSF56770">
    <property type="entry name" value="HydA/Nqo6-like"/>
    <property type="match status" value="1"/>
</dbReference>
<dbReference type="RefSeq" id="WP_060911514.1">
    <property type="nucleotide sequence ID" value="NZ_JAFCKD010000323.1"/>
</dbReference>
<evidence type="ECO:0000256" key="7">
    <source>
        <dbReference type="ARBA" id="ARBA00022475"/>
    </source>
</evidence>
<evidence type="ECO:0000313" key="21">
    <source>
        <dbReference type="Proteomes" id="UP000063308"/>
    </source>
</evidence>
<protein>
    <recommendedName>
        <fullName evidence="6">hydrogenase (acceptor)</fullName>
        <ecNumber evidence="6">1.12.99.6</ecNumber>
    </recommendedName>
</protein>
<feature type="domain" description="Cytochrome-c3 hydrogenase C-terminal" evidence="19">
    <location>
        <begin position="205"/>
        <end position="278"/>
    </location>
</feature>
<feature type="binding site" evidence="17">
    <location>
        <position position="211"/>
    </location>
    <ligand>
        <name>[4Fe-4S] cluster</name>
        <dbReference type="ChEBI" id="CHEBI:49883"/>
        <label>2</label>
    </ligand>
</feature>
<dbReference type="PANTHER" id="PTHR30013:SF5">
    <property type="entry name" value="HYDROGENASE SMALL SUBUNIT"/>
    <property type="match status" value="1"/>
</dbReference>
<feature type="binding site" evidence="17">
    <location>
        <position position="121"/>
    </location>
    <ligand>
        <name>[4Fe-4S] cluster</name>
        <dbReference type="ChEBI" id="CHEBI:49883"/>
        <label>1</label>
    </ligand>
</feature>
<dbReference type="GO" id="GO:0030313">
    <property type="term" value="C:cell envelope"/>
    <property type="evidence" value="ECO:0007669"/>
    <property type="project" value="UniProtKB-SubCell"/>
</dbReference>
<feature type="binding site" evidence="17">
    <location>
        <position position="18"/>
    </location>
    <ligand>
        <name>[4Fe-4S] cluster</name>
        <dbReference type="ChEBI" id="CHEBI:49883"/>
        <label>1</label>
    </ligand>
</feature>
<evidence type="ECO:0000313" key="20">
    <source>
        <dbReference type="EMBL" id="BAR60975.1"/>
    </source>
</evidence>
<feature type="binding site" evidence="17">
    <location>
        <position position="169"/>
    </location>
    <ligand>
        <name>[4Fe-4S] cluster</name>
        <dbReference type="ChEBI" id="CHEBI:49883"/>
        <label>1</label>
    </ligand>
</feature>
<dbReference type="GO" id="GO:0016020">
    <property type="term" value="C:membrane"/>
    <property type="evidence" value="ECO:0007669"/>
    <property type="project" value="TreeGrafter"/>
</dbReference>
<evidence type="ECO:0000256" key="11">
    <source>
        <dbReference type="ARBA" id="ARBA00023002"/>
    </source>
</evidence>
<evidence type="ECO:0000259" key="18">
    <source>
        <dbReference type="Pfam" id="PF01058"/>
    </source>
</evidence>
<evidence type="ECO:0000259" key="19">
    <source>
        <dbReference type="Pfam" id="PF14720"/>
    </source>
</evidence>
<dbReference type="GO" id="GO:0008901">
    <property type="term" value="F:ferredoxin hydrogenase activity"/>
    <property type="evidence" value="ECO:0007669"/>
    <property type="project" value="InterPro"/>
</dbReference>
<organism evidence="20 21">
    <name type="scientific">Bradyrhizobium diazoefficiens</name>
    <dbReference type="NCBI Taxonomy" id="1355477"/>
    <lineage>
        <taxon>Bacteria</taxon>
        <taxon>Pseudomonadati</taxon>
        <taxon>Pseudomonadota</taxon>
        <taxon>Alphaproteobacteria</taxon>
        <taxon>Hyphomicrobiales</taxon>
        <taxon>Nitrobacteraceae</taxon>
        <taxon>Bradyrhizobium</taxon>
    </lineage>
</organism>
<sequence>MSRSEGTTNVLWLQGASCGGCTMSILESGASGWFDELRQFGINLLWHPSVSEETGEEAVEVLQSVLDGKVRLDLLLLEGSVARGPNDSGRFNMLAGTNRSIYRWMLDLAPCADYVIAVGSCAAYGGVPAAGSNPTDAVGLQFEGSDSGGALGAGFRSRLGLPVINVAGCAPHPGWMMETILALTAKDLAATDLDAYGRPKFIANHLAHHGCSRNEFYEFKASAETMSERGCLMEHLGCKATQAVGDCNQRSWNGGGSCTKGGYACIACTSPGFEGAQNFLETAKLAGIPVGLPTDMPKAWFVALAALSKSATPRRVRLNATADHVVVPPGRSTAKGKP</sequence>
<evidence type="ECO:0000256" key="15">
    <source>
        <dbReference type="ARBA" id="ARBA00023291"/>
    </source>
</evidence>
<dbReference type="EMBL" id="AP014685">
    <property type="protein sequence ID" value="BAR60975.1"/>
    <property type="molecule type" value="Genomic_DNA"/>
</dbReference>
<keyword evidence="8 17" id="KW-0004">4Fe-4S</keyword>
<evidence type="ECO:0000256" key="17">
    <source>
        <dbReference type="PIRSR" id="PIRSR000310-1"/>
    </source>
</evidence>
<feature type="binding site" evidence="17">
    <location>
        <position position="247"/>
    </location>
    <ligand>
        <name>[3Fe-4S] cluster</name>
        <dbReference type="ChEBI" id="CHEBI:21137"/>
    </ligand>
</feature>
<evidence type="ECO:0000256" key="1">
    <source>
        <dbReference type="ARBA" id="ARBA00001927"/>
    </source>
</evidence>
<feature type="binding site" evidence="17">
    <location>
        <position position="208"/>
    </location>
    <ligand>
        <name>[4Fe-4S] cluster</name>
        <dbReference type="ChEBI" id="CHEBI:49883"/>
        <label>2</label>
    </ligand>
</feature>
<dbReference type="GO" id="GO:0009055">
    <property type="term" value="F:electron transfer activity"/>
    <property type="evidence" value="ECO:0007669"/>
    <property type="project" value="TreeGrafter"/>
</dbReference>
<comment type="catalytic activity">
    <reaction evidence="16">
        <text>H2 + A = AH2</text>
        <dbReference type="Rhea" id="RHEA:12116"/>
        <dbReference type="ChEBI" id="CHEBI:13193"/>
        <dbReference type="ChEBI" id="CHEBI:17499"/>
        <dbReference type="ChEBI" id="CHEBI:18276"/>
        <dbReference type="EC" id="1.12.99.6"/>
    </reaction>
</comment>
<dbReference type="InterPro" id="IPR006137">
    <property type="entry name" value="NADH_UbQ_OxRdtase-like_20kDa"/>
</dbReference>
<proteinExistence type="inferred from homology"/>
<feature type="binding site" evidence="17">
    <location>
        <position position="21"/>
    </location>
    <ligand>
        <name>[4Fe-4S] cluster</name>
        <dbReference type="ChEBI" id="CHEBI:49883"/>
        <label>1</label>
    </ligand>
</feature>
<evidence type="ECO:0000256" key="5">
    <source>
        <dbReference type="ARBA" id="ARBA00011771"/>
    </source>
</evidence>
<dbReference type="PRINTS" id="PR00614">
    <property type="entry name" value="NIHGNASESMLL"/>
</dbReference>
<dbReference type="PANTHER" id="PTHR30013">
    <property type="entry name" value="NIFE / NIFESE HYDROGENASE SMALL SUBUNIT FAMILY MEMBER"/>
    <property type="match status" value="1"/>
</dbReference>
<evidence type="ECO:0000256" key="13">
    <source>
        <dbReference type="ARBA" id="ARBA00023014"/>
    </source>
</evidence>
<evidence type="ECO:0000256" key="8">
    <source>
        <dbReference type="ARBA" id="ARBA00022485"/>
    </source>
</evidence>
<keyword evidence="13 17" id="KW-0411">Iron-sulfur</keyword>
<dbReference type="GO" id="GO:0009061">
    <property type="term" value="P:anaerobic respiration"/>
    <property type="evidence" value="ECO:0007669"/>
    <property type="project" value="TreeGrafter"/>
</dbReference>
<gene>
    <name evidence="20" type="ORF">NK6_7824</name>
</gene>
<dbReference type="Gene3D" id="3.40.50.700">
    <property type="entry name" value="NADH:ubiquinone oxidoreductase-like, 20kDa subunit"/>
    <property type="match status" value="1"/>
</dbReference>
<dbReference type="InterPro" id="IPR027394">
    <property type="entry name" value="Cytochrome-c3_hydrogenase_C"/>
</dbReference>